<reference evidence="4 5" key="1">
    <citation type="submission" date="2015-04" db="EMBL/GenBank/DDBJ databases">
        <title>The draft genome sequence of Erythrobacr gangjinensis K7-2.</title>
        <authorList>
            <person name="Zhuang L."/>
            <person name="Liu Y."/>
            <person name="Shao Z."/>
        </authorList>
    </citation>
    <scope>NUCLEOTIDE SEQUENCE [LARGE SCALE GENOMIC DNA]</scope>
    <source>
        <strain evidence="4 5">K7-2</strain>
    </source>
</reference>
<organism evidence="4 5">
    <name type="scientific">Aurantiacibacter gangjinensis</name>
    <dbReference type="NCBI Taxonomy" id="502682"/>
    <lineage>
        <taxon>Bacteria</taxon>
        <taxon>Pseudomonadati</taxon>
        <taxon>Pseudomonadota</taxon>
        <taxon>Alphaproteobacteria</taxon>
        <taxon>Sphingomonadales</taxon>
        <taxon>Erythrobacteraceae</taxon>
        <taxon>Aurantiacibacter</taxon>
    </lineage>
</organism>
<evidence type="ECO:0000256" key="1">
    <source>
        <dbReference type="SAM" id="MobiDB-lite"/>
    </source>
</evidence>
<keyword evidence="3" id="KW-0732">Signal</keyword>
<evidence type="ECO:0000313" key="5">
    <source>
        <dbReference type="Proteomes" id="UP000053070"/>
    </source>
</evidence>
<sequence>MKSAVRSIAIVTLTVLPASCLAGATASGLMDDRQLGNIPLASAGWLENILWVVSLLLILVWAWAVNRIGKRSSSAGDASAPQMSEMAAFEPSIAGGDRHEDEKPDLTRPVADDPLGNLDQDDLAAIQACLNEVANGTHLDDGELLARTGFERDEIRALLERTSRQLRLRRQTKKADS</sequence>
<evidence type="ECO:0000256" key="2">
    <source>
        <dbReference type="SAM" id="Phobius"/>
    </source>
</evidence>
<feature type="transmembrane region" description="Helical" evidence="2">
    <location>
        <begin position="48"/>
        <end position="65"/>
    </location>
</feature>
<evidence type="ECO:0000256" key="3">
    <source>
        <dbReference type="SAM" id="SignalP"/>
    </source>
</evidence>
<evidence type="ECO:0000313" key="4">
    <source>
        <dbReference type="EMBL" id="KLE33159.1"/>
    </source>
</evidence>
<accession>A0A0G9MRI7</accession>
<comment type="caution">
    <text evidence="4">The sequence shown here is derived from an EMBL/GenBank/DDBJ whole genome shotgun (WGS) entry which is preliminary data.</text>
</comment>
<dbReference type="AlphaFoldDB" id="A0A0G9MRI7"/>
<feature type="signal peptide" evidence="3">
    <location>
        <begin position="1"/>
        <end position="22"/>
    </location>
</feature>
<keyword evidence="2" id="KW-0812">Transmembrane</keyword>
<name>A0A0G9MRI7_9SPHN</name>
<feature type="compositionally biased region" description="Basic and acidic residues" evidence="1">
    <location>
        <begin position="96"/>
        <end position="106"/>
    </location>
</feature>
<dbReference type="Proteomes" id="UP000053070">
    <property type="component" value="Unassembled WGS sequence"/>
</dbReference>
<dbReference type="RefSeq" id="WP_156172047.1">
    <property type="nucleotide sequence ID" value="NZ_CP018097.1"/>
</dbReference>
<proteinExistence type="predicted"/>
<protein>
    <submittedName>
        <fullName evidence="4">Uncharacterized protein</fullName>
    </submittedName>
</protein>
<keyword evidence="2" id="KW-0472">Membrane</keyword>
<feature type="region of interest" description="Disordered" evidence="1">
    <location>
        <begin position="73"/>
        <end position="114"/>
    </location>
</feature>
<dbReference type="EMBL" id="LBHC01000001">
    <property type="protein sequence ID" value="KLE33159.1"/>
    <property type="molecule type" value="Genomic_DNA"/>
</dbReference>
<feature type="chain" id="PRO_5005198127" evidence="3">
    <location>
        <begin position="23"/>
        <end position="177"/>
    </location>
</feature>
<keyword evidence="2" id="KW-1133">Transmembrane helix</keyword>
<gene>
    <name evidence="4" type="ORF">AAW01_04060</name>
</gene>
<keyword evidence="5" id="KW-1185">Reference proteome</keyword>
<dbReference type="PATRIC" id="fig|502682.8.peg.829"/>